<dbReference type="GO" id="GO:0015937">
    <property type="term" value="P:coenzyme A biosynthetic process"/>
    <property type="evidence" value="ECO:0007669"/>
    <property type="project" value="UniProtKB-UniRule"/>
</dbReference>
<comment type="catalytic activity">
    <reaction evidence="5">
        <text>3'-dephospho-CoA + ATP = ADP + CoA + H(+)</text>
        <dbReference type="Rhea" id="RHEA:18245"/>
        <dbReference type="ChEBI" id="CHEBI:15378"/>
        <dbReference type="ChEBI" id="CHEBI:30616"/>
        <dbReference type="ChEBI" id="CHEBI:57287"/>
        <dbReference type="ChEBI" id="CHEBI:57328"/>
        <dbReference type="ChEBI" id="CHEBI:456216"/>
        <dbReference type="EC" id="2.7.1.24"/>
    </reaction>
</comment>
<evidence type="ECO:0000256" key="1">
    <source>
        <dbReference type="ARBA" id="ARBA00009018"/>
    </source>
</evidence>
<dbReference type="PROSITE" id="PS51219">
    <property type="entry name" value="DPCK"/>
    <property type="match status" value="1"/>
</dbReference>
<dbReference type="AlphaFoldDB" id="W7QQ61"/>
<keyword evidence="5 7" id="KW-0808">Transferase</keyword>
<evidence type="ECO:0000256" key="4">
    <source>
        <dbReference type="ARBA" id="ARBA00022993"/>
    </source>
</evidence>
<gene>
    <name evidence="5 7" type="primary">coaE</name>
    <name evidence="7" type="ORF">DS2_09632</name>
</gene>
<dbReference type="CDD" id="cd02022">
    <property type="entry name" value="DPCK"/>
    <property type="match status" value="1"/>
</dbReference>
<feature type="binding site" evidence="5">
    <location>
        <begin position="13"/>
        <end position="18"/>
    </location>
    <ligand>
        <name>ATP</name>
        <dbReference type="ChEBI" id="CHEBI:30616"/>
    </ligand>
</feature>
<dbReference type="EC" id="2.7.1.24" evidence="5 6"/>
<dbReference type="Pfam" id="PF01121">
    <property type="entry name" value="CoaE"/>
    <property type="match status" value="1"/>
</dbReference>
<dbReference type="GO" id="GO:0004140">
    <property type="term" value="F:dephospho-CoA kinase activity"/>
    <property type="evidence" value="ECO:0007669"/>
    <property type="project" value="UniProtKB-UniRule"/>
</dbReference>
<dbReference type="eggNOG" id="COG0237">
    <property type="taxonomic scope" value="Bacteria"/>
</dbReference>
<dbReference type="PANTHER" id="PTHR10695">
    <property type="entry name" value="DEPHOSPHO-COA KINASE-RELATED"/>
    <property type="match status" value="1"/>
</dbReference>
<dbReference type="OrthoDB" id="9812943at2"/>
<name>W7QQ61_9ALTE</name>
<evidence type="ECO:0000256" key="3">
    <source>
        <dbReference type="ARBA" id="ARBA00022840"/>
    </source>
</evidence>
<dbReference type="InterPro" id="IPR027417">
    <property type="entry name" value="P-loop_NTPase"/>
</dbReference>
<dbReference type="PANTHER" id="PTHR10695:SF46">
    <property type="entry name" value="BIFUNCTIONAL COENZYME A SYNTHASE-RELATED"/>
    <property type="match status" value="1"/>
</dbReference>
<proteinExistence type="inferred from homology"/>
<evidence type="ECO:0000313" key="7">
    <source>
        <dbReference type="EMBL" id="EWH10043.1"/>
    </source>
</evidence>
<dbReference type="EMBL" id="ARZY01000016">
    <property type="protein sequence ID" value="EWH10043.1"/>
    <property type="molecule type" value="Genomic_DNA"/>
</dbReference>
<comment type="subcellular location">
    <subcellularLocation>
        <location evidence="5">Cytoplasm</location>
    </subcellularLocation>
</comment>
<dbReference type="GO" id="GO:0005524">
    <property type="term" value="F:ATP binding"/>
    <property type="evidence" value="ECO:0007669"/>
    <property type="project" value="UniProtKB-UniRule"/>
</dbReference>
<keyword evidence="2 5" id="KW-0547">Nucleotide-binding</keyword>
<dbReference type="Proteomes" id="UP000019276">
    <property type="component" value="Unassembled WGS sequence"/>
</dbReference>
<comment type="function">
    <text evidence="5">Catalyzes the phosphorylation of the 3'-hydroxyl group of dephosphocoenzyme A to form coenzyme A.</text>
</comment>
<keyword evidence="8" id="KW-1185">Reference proteome</keyword>
<evidence type="ECO:0000313" key="8">
    <source>
        <dbReference type="Proteomes" id="UP000019276"/>
    </source>
</evidence>
<comment type="caution">
    <text evidence="7">The sequence shown here is derived from an EMBL/GenBank/DDBJ whole genome shotgun (WGS) entry which is preliminary data.</text>
</comment>
<dbReference type="Gene3D" id="3.40.50.300">
    <property type="entry name" value="P-loop containing nucleotide triphosphate hydrolases"/>
    <property type="match status" value="1"/>
</dbReference>
<comment type="pathway">
    <text evidence="5">Cofactor biosynthesis; coenzyme A biosynthesis; CoA from (R)-pantothenate: step 5/5.</text>
</comment>
<dbReference type="InterPro" id="IPR001977">
    <property type="entry name" value="Depp_CoAkinase"/>
</dbReference>
<evidence type="ECO:0000256" key="2">
    <source>
        <dbReference type="ARBA" id="ARBA00022741"/>
    </source>
</evidence>
<dbReference type="UniPathway" id="UPA00241">
    <property type="reaction ID" value="UER00356"/>
</dbReference>
<comment type="similarity">
    <text evidence="1 5">Belongs to the CoaE family.</text>
</comment>
<organism evidence="7 8">
    <name type="scientific">Catenovulum agarivorans DS-2</name>
    <dbReference type="NCBI Taxonomy" id="1328313"/>
    <lineage>
        <taxon>Bacteria</taxon>
        <taxon>Pseudomonadati</taxon>
        <taxon>Pseudomonadota</taxon>
        <taxon>Gammaproteobacteria</taxon>
        <taxon>Alteromonadales</taxon>
        <taxon>Alteromonadaceae</taxon>
        <taxon>Catenovulum</taxon>
    </lineage>
</organism>
<keyword evidence="3 5" id="KW-0067">ATP-binding</keyword>
<accession>W7QQ61</accession>
<keyword evidence="5" id="KW-0963">Cytoplasm</keyword>
<sequence>MSQFVVGLTGGIGSGKSTVANIFQTQWKIDIVDADIIARQVVEPGTVALEQIVKKFGDDIIDNSGQLKRTKLREIVFTQPQAKTWLDQLLHPIIRQHMSSACQTAQSPYCLLVVPLLLENNLHSMADRILVTDCWPQTQLSRAVNRDNNSPQLILSIMNKQISRQSRLAAADDVVNTELARQSVEQQCKILHQQYLELAKLKALR</sequence>
<dbReference type="PATRIC" id="fig|1328313.3.peg.1971"/>
<dbReference type="NCBIfam" id="TIGR00152">
    <property type="entry name" value="dephospho-CoA kinase"/>
    <property type="match status" value="1"/>
</dbReference>
<dbReference type="SUPFAM" id="SSF52540">
    <property type="entry name" value="P-loop containing nucleoside triphosphate hydrolases"/>
    <property type="match status" value="1"/>
</dbReference>
<evidence type="ECO:0000256" key="6">
    <source>
        <dbReference type="NCBIfam" id="TIGR00152"/>
    </source>
</evidence>
<keyword evidence="4 5" id="KW-0173">Coenzyme A biosynthesis</keyword>
<dbReference type="STRING" id="1328313.DS2_09632"/>
<dbReference type="RefSeq" id="WP_035014538.1">
    <property type="nucleotide sequence ID" value="NZ_ARZY01000016.1"/>
</dbReference>
<keyword evidence="5 7" id="KW-0418">Kinase</keyword>
<dbReference type="HAMAP" id="MF_00376">
    <property type="entry name" value="Dephospho_CoA_kinase"/>
    <property type="match status" value="1"/>
</dbReference>
<evidence type="ECO:0000256" key="5">
    <source>
        <dbReference type="HAMAP-Rule" id="MF_00376"/>
    </source>
</evidence>
<reference evidence="7 8" key="1">
    <citation type="journal article" date="2014" name="Genome Announc.">
        <title>Draft Genome Sequence of the Agar-Degrading Bacterium Catenovulum sp. Strain DS-2, Isolated from Intestines of Haliotis diversicolor.</title>
        <authorList>
            <person name="Shan D."/>
            <person name="Li X."/>
            <person name="Gu Z."/>
            <person name="Wei G."/>
            <person name="Gao Z."/>
            <person name="Shao Z."/>
        </authorList>
    </citation>
    <scope>NUCLEOTIDE SEQUENCE [LARGE SCALE GENOMIC DNA]</scope>
    <source>
        <strain evidence="7 8">DS-2</strain>
    </source>
</reference>
<dbReference type="GO" id="GO:0005737">
    <property type="term" value="C:cytoplasm"/>
    <property type="evidence" value="ECO:0007669"/>
    <property type="project" value="UniProtKB-SubCell"/>
</dbReference>
<protein>
    <recommendedName>
        <fullName evidence="5 6">Dephospho-CoA kinase</fullName>
        <ecNumber evidence="5 6">2.7.1.24</ecNumber>
    </recommendedName>
    <alternativeName>
        <fullName evidence="5">Dephosphocoenzyme A kinase</fullName>
    </alternativeName>
</protein>